<reference evidence="1" key="1">
    <citation type="journal article" date="2022" name="bioRxiv">
        <title>Sequencing and chromosome-scale assembly of the giantPleurodeles waltlgenome.</title>
        <authorList>
            <person name="Brown T."/>
            <person name="Elewa A."/>
            <person name="Iarovenko S."/>
            <person name="Subramanian E."/>
            <person name="Araus A.J."/>
            <person name="Petzold A."/>
            <person name="Susuki M."/>
            <person name="Suzuki K.-i.T."/>
            <person name="Hayashi T."/>
            <person name="Toyoda A."/>
            <person name="Oliveira C."/>
            <person name="Osipova E."/>
            <person name="Leigh N.D."/>
            <person name="Simon A."/>
            <person name="Yun M.H."/>
        </authorList>
    </citation>
    <scope>NUCLEOTIDE SEQUENCE</scope>
    <source>
        <strain evidence="1">20211129_DDA</strain>
        <tissue evidence="1">Liver</tissue>
    </source>
</reference>
<accession>A0AAV7TLH5</accession>
<dbReference type="AlphaFoldDB" id="A0AAV7TLH5"/>
<keyword evidence="2" id="KW-1185">Reference proteome</keyword>
<name>A0AAV7TLH5_PLEWA</name>
<dbReference type="EMBL" id="JANPWB010000006">
    <property type="protein sequence ID" value="KAJ1177126.1"/>
    <property type="molecule type" value="Genomic_DNA"/>
</dbReference>
<evidence type="ECO:0000313" key="1">
    <source>
        <dbReference type="EMBL" id="KAJ1177126.1"/>
    </source>
</evidence>
<gene>
    <name evidence="1" type="ORF">NDU88_002388</name>
</gene>
<dbReference type="Proteomes" id="UP001066276">
    <property type="component" value="Chromosome 3_2"/>
</dbReference>
<comment type="caution">
    <text evidence="1">The sequence shown here is derived from an EMBL/GenBank/DDBJ whole genome shotgun (WGS) entry which is preliminary data.</text>
</comment>
<sequence length="84" mass="9469">MRLVHSPVRNFCTVIVKVVGKVRGCVDWTGRCFAEWRAVLHPNQLIVEPAGWQRQALGALSCGAARLENDQQGDLYKLMCTVDW</sequence>
<protein>
    <submittedName>
        <fullName evidence="1">Uncharacterized protein</fullName>
    </submittedName>
</protein>
<evidence type="ECO:0000313" key="2">
    <source>
        <dbReference type="Proteomes" id="UP001066276"/>
    </source>
</evidence>
<organism evidence="1 2">
    <name type="scientific">Pleurodeles waltl</name>
    <name type="common">Iberian ribbed newt</name>
    <dbReference type="NCBI Taxonomy" id="8319"/>
    <lineage>
        <taxon>Eukaryota</taxon>
        <taxon>Metazoa</taxon>
        <taxon>Chordata</taxon>
        <taxon>Craniata</taxon>
        <taxon>Vertebrata</taxon>
        <taxon>Euteleostomi</taxon>
        <taxon>Amphibia</taxon>
        <taxon>Batrachia</taxon>
        <taxon>Caudata</taxon>
        <taxon>Salamandroidea</taxon>
        <taxon>Salamandridae</taxon>
        <taxon>Pleurodelinae</taxon>
        <taxon>Pleurodeles</taxon>
    </lineage>
</organism>
<proteinExistence type="predicted"/>